<reference evidence="1" key="1">
    <citation type="journal article" date="2014" name="Int. J. Syst. Evol. Microbiol.">
        <title>Complete genome sequence of Corynebacterium casei LMG S-19264T (=DSM 44701T), isolated from a smear-ripened cheese.</title>
        <authorList>
            <consortium name="US DOE Joint Genome Institute (JGI-PGF)"/>
            <person name="Walter F."/>
            <person name="Albersmeier A."/>
            <person name="Kalinowski J."/>
            <person name="Ruckert C."/>
        </authorList>
    </citation>
    <scope>NUCLEOTIDE SEQUENCE [LARGE SCALE GENOMIC DNA]</scope>
    <source>
        <strain evidence="1">CGMCC 1.12553</strain>
    </source>
</reference>
<evidence type="ECO:0000313" key="3">
    <source>
        <dbReference type="Proteomes" id="UP001596445"/>
    </source>
</evidence>
<dbReference type="EMBL" id="JBHSZI010000003">
    <property type="protein sequence ID" value="MFC7059840.1"/>
    <property type="molecule type" value="Genomic_DNA"/>
</dbReference>
<dbReference type="Proteomes" id="UP001596445">
    <property type="component" value="Unassembled WGS sequence"/>
</dbReference>
<protein>
    <submittedName>
        <fullName evidence="1">Uncharacterized protein</fullName>
    </submittedName>
</protein>
<dbReference type="AlphaFoldDB" id="A0ABD5W7X8"/>
<evidence type="ECO:0000313" key="2">
    <source>
        <dbReference type="EMBL" id="MFC7059840.1"/>
    </source>
</evidence>
<proteinExistence type="predicted"/>
<sequence length="253" mass="28113">MAATTGSKMVNRKVTDGELMALLKRREEPVYDAGKVAEELDVSRPTALNRLQVLAEGRGDVRRTSIGQADVFWVEKAENEADYDDRLDFLKQSVIDEFEDKFVGLYTEPWTAVHPDDGPATGGDRIQLLVEGEPGNWKLAQGQRRLWENRRDAIPEELIIAGETQALISGTLHEQPTVPIAHVSYEPDWDIEEAVGAQWVDVAPERQALMCIGEKNYLVEPCNNAVFLDRVRVDILSPEGEGAECVDGGVLSQ</sequence>
<reference evidence="1" key="3">
    <citation type="submission" date="2024-09" db="EMBL/GenBank/DDBJ databases">
        <authorList>
            <person name="Sun Q."/>
        </authorList>
    </citation>
    <scope>NUCLEOTIDE SEQUENCE</scope>
    <source>
        <strain evidence="1">CGMCC 1.12553</strain>
    </source>
</reference>
<accession>A0ABD5W7X8</accession>
<reference evidence="3" key="2">
    <citation type="journal article" date="2019" name="Int. J. Syst. Evol. Microbiol.">
        <title>The Global Catalogue of Microorganisms (GCM) 10K type strain sequencing project: providing services to taxonomists for standard genome sequencing and annotation.</title>
        <authorList>
            <consortium name="The Broad Institute Genomics Platform"/>
            <consortium name="The Broad Institute Genome Sequencing Center for Infectious Disease"/>
            <person name="Wu L."/>
            <person name="Ma J."/>
        </authorList>
    </citation>
    <scope>NUCLEOTIDE SEQUENCE [LARGE SCALE GENOMIC DNA]</scope>
    <source>
        <strain evidence="3">JCM 30072</strain>
    </source>
</reference>
<gene>
    <name evidence="1" type="ORF">ACFQQG_18475</name>
    <name evidence="2" type="ORF">ACFQQG_18605</name>
</gene>
<evidence type="ECO:0000313" key="1">
    <source>
        <dbReference type="EMBL" id="MFC7059814.1"/>
    </source>
</evidence>
<dbReference type="EMBL" id="JBHSZI010000003">
    <property type="protein sequence ID" value="MFC7059814.1"/>
    <property type="molecule type" value="Genomic_DNA"/>
</dbReference>
<organism evidence="1 3">
    <name type="scientific">Halovenus salina</name>
    <dbReference type="NCBI Taxonomy" id="1510225"/>
    <lineage>
        <taxon>Archaea</taxon>
        <taxon>Methanobacteriati</taxon>
        <taxon>Methanobacteriota</taxon>
        <taxon>Stenosarchaea group</taxon>
        <taxon>Halobacteria</taxon>
        <taxon>Halobacteriales</taxon>
        <taxon>Haloarculaceae</taxon>
        <taxon>Halovenus</taxon>
    </lineage>
</organism>
<name>A0ABD5W7X8_9EURY</name>
<comment type="caution">
    <text evidence="1">The sequence shown here is derived from an EMBL/GenBank/DDBJ whole genome shotgun (WGS) entry which is preliminary data.</text>
</comment>
<keyword evidence="3" id="KW-1185">Reference proteome</keyword>